<dbReference type="RefSeq" id="WP_092870638.1">
    <property type="nucleotide sequence ID" value="NZ_FOJY01000003.1"/>
</dbReference>
<feature type="transmembrane region" description="Helical" evidence="2">
    <location>
        <begin position="51"/>
        <end position="73"/>
    </location>
</feature>
<organism evidence="3 4">
    <name type="scientific">Acetitomaculum ruminis DSM 5522</name>
    <dbReference type="NCBI Taxonomy" id="1120918"/>
    <lineage>
        <taxon>Bacteria</taxon>
        <taxon>Bacillati</taxon>
        <taxon>Bacillota</taxon>
        <taxon>Clostridia</taxon>
        <taxon>Lachnospirales</taxon>
        <taxon>Lachnospiraceae</taxon>
        <taxon>Acetitomaculum</taxon>
    </lineage>
</organism>
<keyword evidence="2" id="KW-1133">Transmembrane helix</keyword>
<dbReference type="PROSITE" id="PS51257">
    <property type="entry name" value="PROKAR_LIPOPROTEIN"/>
    <property type="match status" value="1"/>
</dbReference>
<keyword evidence="2" id="KW-0472">Membrane</keyword>
<reference evidence="3 4" key="1">
    <citation type="submission" date="2016-10" db="EMBL/GenBank/DDBJ databases">
        <authorList>
            <person name="de Groot N.N."/>
        </authorList>
    </citation>
    <scope>NUCLEOTIDE SEQUENCE [LARGE SCALE GENOMIC DNA]</scope>
    <source>
        <strain evidence="3 4">DSM 5522</strain>
    </source>
</reference>
<evidence type="ECO:0000313" key="3">
    <source>
        <dbReference type="EMBL" id="SFA84871.1"/>
    </source>
</evidence>
<accession>A0A1I0W8E2</accession>
<evidence type="ECO:0000256" key="1">
    <source>
        <dbReference type="SAM" id="MobiDB-lite"/>
    </source>
</evidence>
<keyword evidence="4" id="KW-1185">Reference proteome</keyword>
<keyword evidence="2" id="KW-0812">Transmembrane</keyword>
<dbReference type="Proteomes" id="UP000198838">
    <property type="component" value="Unassembled WGS sequence"/>
</dbReference>
<evidence type="ECO:0000313" key="4">
    <source>
        <dbReference type="Proteomes" id="UP000198838"/>
    </source>
</evidence>
<protein>
    <submittedName>
        <fullName evidence="3">Uncharacterized protein</fullName>
    </submittedName>
</protein>
<proteinExistence type="predicted"/>
<dbReference type="EMBL" id="FOJY01000003">
    <property type="protein sequence ID" value="SFA84871.1"/>
    <property type="molecule type" value="Genomic_DNA"/>
</dbReference>
<sequence>MEKKPKKKNNNASGNSAGAFRLWASVFAAMFFACCFLMAGFNEIVRANQTYLIGTITVAVLSGALFVNSILLYMDAKAKEKHEDEENALKASKANYLATKRSFSELEKNFNEILDKKFSDNSNDSSSASDKAGSSDKAVAEISDRLKIIGKVIINKNHENYEKINSEIEVLKGRISEYDKALQDKIDALDRQYGLISDRNTQKVEDRQKDIINMMTLVSSELKQYSENVSKQVSGIKDKVDELEKSNLKDANNMLLNKLLGGNNLENDFSADSVSLSQEETLSSDDNFTSGEEVDFSAMEEVPTSENETLEEFVQMPLEEESMEMPSDDLPVDSSTEEIGGFDFGDDVLNAEVDLEAAGDIPEEGEMGTILEDMDMVGADISNTEDMDIVGDSLSNTEDADVVFGEDPMLEEDSYLDSEEVDISDLGIDESLFADEEEGDLEIDMSSHGDMDSALLEEGEDGEVSVDYDAAFDEDKIDEHMIENTVNSEGLEDLEGLLDDLQSMTAQDSDLPAADDEGELPDLPEMTMEDALADMPDLPEMTMEDALADLDAGALDLNQGLDELSGVDGADMTMEQFDEQLSAEFPSLDIGEDEVSLSADEILETIEKIETPSPEVSQEEVAVDVAETIPKEEPAVAPPPPPADPNAKMSPDDIAALIASMSG</sequence>
<feature type="region of interest" description="Disordered" evidence="1">
    <location>
        <begin position="630"/>
        <end position="652"/>
    </location>
</feature>
<gene>
    <name evidence="3" type="ORF">SAMN05216249_103151</name>
</gene>
<feature type="transmembrane region" description="Helical" evidence="2">
    <location>
        <begin position="20"/>
        <end position="39"/>
    </location>
</feature>
<evidence type="ECO:0000256" key="2">
    <source>
        <dbReference type="SAM" id="Phobius"/>
    </source>
</evidence>
<dbReference type="AlphaFoldDB" id="A0A1I0W8E2"/>
<name>A0A1I0W8E2_9FIRM</name>